<dbReference type="GO" id="GO:0006629">
    <property type="term" value="P:lipid metabolic process"/>
    <property type="evidence" value="ECO:0007669"/>
    <property type="project" value="InterPro"/>
</dbReference>
<dbReference type="EMBL" id="JAABOE010000040">
    <property type="protein sequence ID" value="KAF3178668.1"/>
    <property type="molecule type" value="Genomic_DNA"/>
</dbReference>
<accession>A0A7C8PTC8</accession>
<dbReference type="AlphaFoldDB" id="A0A7C8PTC8"/>
<reference evidence="2 3" key="1">
    <citation type="submission" date="2019-06" db="EMBL/GenBank/DDBJ databases">
        <authorList>
            <person name="Palmer J.M."/>
        </authorList>
    </citation>
    <scope>NUCLEOTIDE SEQUENCE [LARGE SCALE GENOMIC DNA]</scope>
    <source>
        <strain evidence="2 3">TWF788</strain>
    </source>
</reference>
<dbReference type="InterPro" id="IPR017946">
    <property type="entry name" value="PLC-like_Pdiesterase_TIM-brl"/>
</dbReference>
<dbReference type="PANTHER" id="PTHR13593:SF113">
    <property type="entry name" value="SI:DKEY-266F7.9"/>
    <property type="match status" value="1"/>
</dbReference>
<evidence type="ECO:0000313" key="3">
    <source>
        <dbReference type="Proteomes" id="UP000479691"/>
    </source>
</evidence>
<dbReference type="InterPro" id="IPR051057">
    <property type="entry name" value="PI-PLC_domain"/>
</dbReference>
<dbReference type="PANTHER" id="PTHR13593">
    <property type="match status" value="1"/>
</dbReference>
<dbReference type="SUPFAM" id="SSF51695">
    <property type="entry name" value="PLC-like phosphodiesterases"/>
    <property type="match status" value="1"/>
</dbReference>
<evidence type="ECO:0008006" key="4">
    <source>
        <dbReference type="Google" id="ProtNLM"/>
    </source>
</evidence>
<proteinExistence type="predicted"/>
<gene>
    <name evidence="2" type="ORF">TWF788_007398</name>
</gene>
<sequence length="736" mass="80541">MRFLIPFLISTAAALVAVPRPPLSDIKDLDFYSLYDKRSINVSTARGLGTSADMYIFNDWSTPITFSSYSHSRMSKSPPGSVPLSTFSASSGYSIEASGWIPLQSSFKYSFSTPSTEKGEVKVDIGMTPWNTGYSINSGKEFETGVLLAPAKILAKGRDFDFYFFSGPGVMGPLINSVLDANLGAFFAGIKKNPQKVAVNGDIDLTIKEFLNPAVRCKYSSVTPGTGANLWTVNAILDITSEIKMKVRYKKVNQDAVLKLKNLSILVSANMDFSELSSANLANVANIKLSVTRFQTSVEGIDIDGDILVDIVGVLHPVFAPVLRLPYKLASIVNTSENKNILGMINAAIGSLGLRQTTIAGKRWTLPELPELPSLPFKGLFKRFISALSTKKTTRSIENISTWMSDPKIQELALSSLYIPGTHDSHAYDFDHVLSSMKYSDIAFLWDFDYFLPAPSDGSFNPLTMTPIHLGPVLGQYTMNSVAHIAKAQGSDILSQLNGGVRHFDLRIYYDPIADTFYSQHGLRAKPTLVDLLTQVQTFLEANPSAAELIILDISHTNFNQDFTLEDGTVIPSVEVQFKYLGIIRQLESWAYMPINARGTRKFNFQTLKDTKLSQITQGSNKVLFINPDIVLPEISVNTDGWMYVPSSGVMPKGGLYEISTAAALTPGDILGNVLNGLSGQGEKDMLKVKAEEGNGKVVEMVKGLERQKGTKVQLVSVDWWDVGGVVEGVVGLNYT</sequence>
<dbReference type="Proteomes" id="UP000479691">
    <property type="component" value="Unassembled WGS sequence"/>
</dbReference>
<dbReference type="Gene3D" id="3.20.20.190">
    <property type="entry name" value="Phosphatidylinositol (PI) phosphodiesterase"/>
    <property type="match status" value="1"/>
</dbReference>
<evidence type="ECO:0000313" key="2">
    <source>
        <dbReference type="EMBL" id="KAF3178668.1"/>
    </source>
</evidence>
<name>A0A7C8PTC8_ORBOL</name>
<comment type="caution">
    <text evidence="2">The sequence shown here is derived from an EMBL/GenBank/DDBJ whole genome shotgun (WGS) entry which is preliminary data.</text>
</comment>
<keyword evidence="1" id="KW-0732">Signal</keyword>
<protein>
    <recommendedName>
        <fullName evidence="4">Phosphatidylinositol-specific phospholipase C X domain-containing protein</fullName>
    </recommendedName>
</protein>
<dbReference type="GO" id="GO:0008081">
    <property type="term" value="F:phosphoric diester hydrolase activity"/>
    <property type="evidence" value="ECO:0007669"/>
    <property type="project" value="InterPro"/>
</dbReference>
<feature type="chain" id="PRO_5028823584" description="Phosphatidylinositol-specific phospholipase C X domain-containing protein" evidence="1">
    <location>
        <begin position="20"/>
        <end position="736"/>
    </location>
</feature>
<organism evidence="2 3">
    <name type="scientific">Orbilia oligospora</name>
    <name type="common">Nematode-trapping fungus</name>
    <name type="synonym">Arthrobotrys oligospora</name>
    <dbReference type="NCBI Taxonomy" id="2813651"/>
    <lineage>
        <taxon>Eukaryota</taxon>
        <taxon>Fungi</taxon>
        <taxon>Dikarya</taxon>
        <taxon>Ascomycota</taxon>
        <taxon>Pezizomycotina</taxon>
        <taxon>Orbiliomycetes</taxon>
        <taxon>Orbiliales</taxon>
        <taxon>Orbiliaceae</taxon>
        <taxon>Orbilia</taxon>
    </lineage>
</organism>
<evidence type="ECO:0000256" key="1">
    <source>
        <dbReference type="SAM" id="SignalP"/>
    </source>
</evidence>
<feature type="signal peptide" evidence="1">
    <location>
        <begin position="1"/>
        <end position="19"/>
    </location>
</feature>